<organism evidence="4 5">
    <name type="scientific">Acropora cervicornis</name>
    <name type="common">Staghorn coral</name>
    <dbReference type="NCBI Taxonomy" id="6130"/>
    <lineage>
        <taxon>Eukaryota</taxon>
        <taxon>Metazoa</taxon>
        <taxon>Cnidaria</taxon>
        <taxon>Anthozoa</taxon>
        <taxon>Hexacorallia</taxon>
        <taxon>Scleractinia</taxon>
        <taxon>Astrocoeniina</taxon>
        <taxon>Acroporidae</taxon>
        <taxon>Acropora</taxon>
    </lineage>
</organism>
<evidence type="ECO:0000259" key="3">
    <source>
        <dbReference type="Pfam" id="PF20413"/>
    </source>
</evidence>
<keyword evidence="2" id="KW-1133">Transmembrane helix</keyword>
<feature type="domain" description="Bridge-like lipid transfer protein family member 1 N-terminal" evidence="3">
    <location>
        <begin position="27"/>
        <end position="690"/>
    </location>
</feature>
<keyword evidence="2 4" id="KW-0812">Transmembrane</keyword>
<evidence type="ECO:0000313" key="4">
    <source>
        <dbReference type="EMBL" id="KAK2551104.1"/>
    </source>
</evidence>
<dbReference type="InterPro" id="IPR033616">
    <property type="entry name" value="BLTP1"/>
</dbReference>
<dbReference type="Pfam" id="PF20413">
    <property type="entry name" value="BLTP1_N"/>
    <property type="match status" value="1"/>
</dbReference>
<dbReference type="PANTHER" id="PTHR31640">
    <property type="entry name" value="TRANSMEMBRANE PROTEIN KIAA1109"/>
    <property type="match status" value="1"/>
</dbReference>
<dbReference type="Proteomes" id="UP001249851">
    <property type="component" value="Unassembled WGS sequence"/>
</dbReference>
<accession>A0AAD9UV45</accession>
<keyword evidence="2" id="KW-0472">Membrane</keyword>
<feature type="region of interest" description="Disordered" evidence="1">
    <location>
        <begin position="1"/>
        <end position="21"/>
    </location>
</feature>
<dbReference type="GO" id="GO:0098793">
    <property type="term" value="C:presynapse"/>
    <property type="evidence" value="ECO:0007669"/>
    <property type="project" value="GOC"/>
</dbReference>
<dbReference type="EMBL" id="JARQWQ010000101">
    <property type="protein sequence ID" value="KAK2551104.1"/>
    <property type="molecule type" value="Genomic_DNA"/>
</dbReference>
<name>A0AAD9UV45_ACRCE</name>
<evidence type="ECO:0000256" key="2">
    <source>
        <dbReference type="SAM" id="Phobius"/>
    </source>
</evidence>
<feature type="compositionally biased region" description="Polar residues" evidence="1">
    <location>
        <begin position="1"/>
        <end position="13"/>
    </location>
</feature>
<evidence type="ECO:0000256" key="1">
    <source>
        <dbReference type="SAM" id="MobiDB-lite"/>
    </source>
</evidence>
<protein>
    <submittedName>
        <fullName evidence="4">Transmembrane protein KIAA1109-like protein</fullName>
    </submittedName>
</protein>
<proteinExistence type="predicted"/>
<reference evidence="4" key="2">
    <citation type="journal article" date="2023" name="Science">
        <title>Genomic signatures of disease resistance in endangered staghorn corals.</title>
        <authorList>
            <person name="Vollmer S.V."/>
            <person name="Selwyn J.D."/>
            <person name="Despard B.A."/>
            <person name="Roesel C.L."/>
        </authorList>
    </citation>
    <scope>NUCLEOTIDE SEQUENCE</scope>
    <source>
        <strain evidence="4">K2</strain>
    </source>
</reference>
<feature type="transmembrane region" description="Helical" evidence="2">
    <location>
        <begin position="27"/>
        <end position="47"/>
    </location>
</feature>
<dbReference type="AlphaFoldDB" id="A0AAD9UV45"/>
<dbReference type="PANTHER" id="PTHR31640:SF1">
    <property type="entry name" value="BRIDGE-LIKE LIPID TRANSFER PROTEIN FAMILY MEMBER 1"/>
    <property type="match status" value="1"/>
</dbReference>
<reference evidence="4" key="1">
    <citation type="journal article" date="2023" name="G3 (Bethesda)">
        <title>Whole genome assembly and annotation of the endangered Caribbean coral Acropora cervicornis.</title>
        <authorList>
            <person name="Selwyn J.D."/>
            <person name="Vollmer S.V."/>
        </authorList>
    </citation>
    <scope>NUCLEOTIDE SEQUENCE</scope>
    <source>
        <strain evidence="4">K2</strain>
    </source>
</reference>
<gene>
    <name evidence="4" type="ORF">P5673_028029</name>
</gene>
<evidence type="ECO:0000313" key="5">
    <source>
        <dbReference type="Proteomes" id="UP001249851"/>
    </source>
</evidence>
<dbReference type="InterPro" id="IPR047104">
    <property type="entry name" value="BLTP1_N"/>
</dbReference>
<keyword evidence="5" id="KW-1185">Reference proteome</keyword>
<sequence>MADYSNISTTASEPVNPPTSEPPEQGGLVFIVLSCLLTCLWAIYITFYHSRMMGLILTWLINWKYIENGQCFKIGSFSFSVLSGKIMFRDVVYITQDLSLRIVDGIAIFKYWLPYKPEVSRKPHQHLPADIEVDAKQRLKIILNGLEYHVYNRSHLYNKLEELFRIERYGDAAKSAQNIYAVSVEPKTDVEKGNEEVEEAGSGLPSWFLELVPSIKFDINNGRAAFGNKLLETTLCVKLESATGIYTTSQANSSLDEFMHIVKCQGKNVRVMLSPSPSYSGPSDEPPRYMGEGFVVIQTADCKITYYQDEPGFVPHTVVDNEGELPESDPHWGVDVVFMKSTTLSYGPWVDRQRDALQKFFFPFDYQEIQSTKPLVAGQKRVHTGLDVKFSFDCDATLDILFSKNRVTKAVHLCVGSASHIKVYQPWSVNEYGYTTSVVAKLFQVEASTSLAYRQLIEADDMDLAFHMSFPRIWNQTQHWTCDITLSKVTWNFIFAHKFFFQEMVEDWTVNYKADLLTFVPYEWSFNIVLRDFEMVWLGNQHNWIECASNKPNNVELAFCGEVFDLTFVLQYFRFIPEIEEIKFFLQAEKVVARMFLPESNTLRRSFLSLARTSERKKTQGTRSRSSTVIGNLDEAVESSDEQPVTSSAEEAISRGWRRHTDESLGWVDVMSVPILGLSLGYMYHPMYPSPKFEVPIGEALRCDPTQWEPDVISLELEAGPTALRMFGSLLAMLAAIKENYFGVNQEFLEMGAKRTEADDAASESALDSSGKDTINLQTLRTVVQVNHRVRCC</sequence>
<dbReference type="GO" id="GO:0048488">
    <property type="term" value="P:synaptic vesicle endocytosis"/>
    <property type="evidence" value="ECO:0007669"/>
    <property type="project" value="TreeGrafter"/>
</dbReference>
<comment type="caution">
    <text evidence="4">The sequence shown here is derived from an EMBL/GenBank/DDBJ whole genome shotgun (WGS) entry which is preliminary data.</text>
</comment>